<sequence length="114" mass="12716">MEKKNGHFVFSKVISHEACGTQVKNRRATDFFTVRLPHFKGSKATRSARVILPLQLLPAQSDKCCAGKTAAAANEVHLNVQYFQSFRNKQTRTLFTTASGYAPETPALFGQRIE</sequence>
<evidence type="ECO:0000313" key="1">
    <source>
        <dbReference type="EMBL" id="GIY16769.1"/>
    </source>
</evidence>
<dbReference type="EMBL" id="BPLQ01005721">
    <property type="protein sequence ID" value="GIY16769.1"/>
    <property type="molecule type" value="Genomic_DNA"/>
</dbReference>
<dbReference type="AlphaFoldDB" id="A0AAV4R6V2"/>
<accession>A0AAV4R6V2</accession>
<reference evidence="1 2" key="1">
    <citation type="submission" date="2021-06" db="EMBL/GenBank/DDBJ databases">
        <title>Caerostris darwini draft genome.</title>
        <authorList>
            <person name="Kono N."/>
            <person name="Arakawa K."/>
        </authorList>
    </citation>
    <scope>NUCLEOTIDE SEQUENCE [LARGE SCALE GENOMIC DNA]</scope>
</reference>
<evidence type="ECO:0000313" key="2">
    <source>
        <dbReference type="Proteomes" id="UP001054837"/>
    </source>
</evidence>
<dbReference type="Proteomes" id="UP001054837">
    <property type="component" value="Unassembled WGS sequence"/>
</dbReference>
<keyword evidence="2" id="KW-1185">Reference proteome</keyword>
<protein>
    <submittedName>
        <fullName evidence="1">Uncharacterized protein</fullName>
    </submittedName>
</protein>
<name>A0AAV4R6V2_9ARAC</name>
<proteinExistence type="predicted"/>
<comment type="caution">
    <text evidence="1">The sequence shown here is derived from an EMBL/GenBank/DDBJ whole genome shotgun (WGS) entry which is preliminary data.</text>
</comment>
<organism evidence="1 2">
    <name type="scientific">Caerostris darwini</name>
    <dbReference type="NCBI Taxonomy" id="1538125"/>
    <lineage>
        <taxon>Eukaryota</taxon>
        <taxon>Metazoa</taxon>
        <taxon>Ecdysozoa</taxon>
        <taxon>Arthropoda</taxon>
        <taxon>Chelicerata</taxon>
        <taxon>Arachnida</taxon>
        <taxon>Araneae</taxon>
        <taxon>Araneomorphae</taxon>
        <taxon>Entelegynae</taxon>
        <taxon>Araneoidea</taxon>
        <taxon>Araneidae</taxon>
        <taxon>Caerostris</taxon>
    </lineage>
</organism>
<gene>
    <name evidence="1" type="ORF">CDAR_558141</name>
</gene>